<accession>A0A8J3C2K4</accession>
<dbReference type="GO" id="GO:0046281">
    <property type="term" value="P:cinnamic acid catabolic process"/>
    <property type="evidence" value="ECO:0007669"/>
    <property type="project" value="TreeGrafter"/>
</dbReference>
<dbReference type="InterPro" id="IPR048304">
    <property type="entry name" value="UbiD_Rift_dom"/>
</dbReference>
<dbReference type="Pfam" id="PF20695">
    <property type="entry name" value="UbiD_N"/>
    <property type="match status" value="1"/>
</dbReference>
<protein>
    <submittedName>
        <fullName evidence="4">Decarboxylase UbiD</fullName>
    </submittedName>
</protein>
<dbReference type="Proteomes" id="UP000656042">
    <property type="component" value="Unassembled WGS sequence"/>
</dbReference>
<dbReference type="PANTHER" id="PTHR30108">
    <property type="entry name" value="3-OCTAPRENYL-4-HYDROXYBENZOATE CARBOXY-LYASE-RELATED"/>
    <property type="match status" value="1"/>
</dbReference>
<dbReference type="InterPro" id="IPR002830">
    <property type="entry name" value="UbiD"/>
</dbReference>
<evidence type="ECO:0000259" key="1">
    <source>
        <dbReference type="Pfam" id="PF01977"/>
    </source>
</evidence>
<evidence type="ECO:0000313" key="4">
    <source>
        <dbReference type="EMBL" id="GGL00965.1"/>
    </source>
</evidence>
<dbReference type="RefSeq" id="WP_189080711.1">
    <property type="nucleotide sequence ID" value="NZ_BMMX01000018.1"/>
</dbReference>
<comment type="caution">
    <text evidence="4">The sequence shown here is derived from an EMBL/GenBank/DDBJ whole genome shotgun (WGS) entry which is preliminary data.</text>
</comment>
<sequence>MVDASTVAEEPLLSLRGFLAAVESFGELRAVRGAHWDLELGAIAELSYRAPRPRALLFSDIAGYPSGRVLTGSTGSARRLGHTLRLGDAHTDASLVAALRGKPSRWAATASDFPVRPTGDAPLLANERTGNKINLLDFPVPRWHAGDGGRYIGTGCFVVTSDPDTGVHNGGCYRMQVQDDGRAATVAAVPGKHGAQNIQAWFARHGRAPVTVSFGHDPLLLALGGTEVPRGISELEYAGAVLGAPVPVVLGPDTGLPIPAGSEIAAEGWLRPDATREEGPFGEWTGYYSGARRPDLAMEITRLWHRDDPILLGTPPGRPPHDYSYMRTVMKSAMIHDELIAAGVAGLRGVWAHEAGGGRLFIAVSVQQRYAGHARQVGHLTAHLSAAAYMNRYVVVVDDDIDPADLDQVVWAISTRTDPAADIEILRRGWGSRLDPMLPEGAPPFVNRAVVDACRPWERRESFPPVAQSDPGYLRQVRERWGGVLD</sequence>
<dbReference type="InterPro" id="IPR049383">
    <property type="entry name" value="UbiD-like_N"/>
</dbReference>
<dbReference type="Pfam" id="PF01977">
    <property type="entry name" value="UbiD"/>
    <property type="match status" value="1"/>
</dbReference>
<evidence type="ECO:0000313" key="5">
    <source>
        <dbReference type="Proteomes" id="UP000656042"/>
    </source>
</evidence>
<feature type="domain" description="3-octaprenyl-4-hydroxybenzoate carboxy-lyase-like C-terminal" evidence="3">
    <location>
        <begin position="325"/>
        <end position="453"/>
    </location>
</feature>
<dbReference type="InterPro" id="IPR049381">
    <property type="entry name" value="UbiD-like_C"/>
</dbReference>
<dbReference type="GO" id="GO:0033494">
    <property type="term" value="P:ferulate metabolic process"/>
    <property type="evidence" value="ECO:0007669"/>
    <property type="project" value="TreeGrafter"/>
</dbReference>
<dbReference type="SUPFAM" id="SSF50475">
    <property type="entry name" value="FMN-binding split barrel"/>
    <property type="match status" value="1"/>
</dbReference>
<evidence type="ECO:0000259" key="2">
    <source>
        <dbReference type="Pfam" id="PF20695"/>
    </source>
</evidence>
<organism evidence="4 5">
    <name type="scientific">Mangrovihabitans endophyticus</name>
    <dbReference type="NCBI Taxonomy" id="1751298"/>
    <lineage>
        <taxon>Bacteria</taxon>
        <taxon>Bacillati</taxon>
        <taxon>Actinomycetota</taxon>
        <taxon>Actinomycetes</taxon>
        <taxon>Micromonosporales</taxon>
        <taxon>Micromonosporaceae</taxon>
        <taxon>Mangrovihabitans</taxon>
    </lineage>
</organism>
<proteinExistence type="predicted"/>
<feature type="domain" description="3-octaprenyl-4-hydroxybenzoate carboxy-lyase-like N-terminal" evidence="2">
    <location>
        <begin position="20"/>
        <end position="91"/>
    </location>
</feature>
<name>A0A8J3C2K4_9ACTN</name>
<dbReference type="PANTHER" id="PTHR30108:SF17">
    <property type="entry name" value="FERULIC ACID DECARBOXYLASE 1"/>
    <property type="match status" value="1"/>
</dbReference>
<gene>
    <name evidence="4" type="ORF">GCM10012284_39430</name>
</gene>
<keyword evidence="5" id="KW-1185">Reference proteome</keyword>
<dbReference type="EMBL" id="BMMX01000018">
    <property type="protein sequence ID" value="GGL00965.1"/>
    <property type="molecule type" value="Genomic_DNA"/>
</dbReference>
<reference evidence="4" key="2">
    <citation type="submission" date="2020-09" db="EMBL/GenBank/DDBJ databases">
        <authorList>
            <person name="Sun Q."/>
            <person name="Zhou Y."/>
        </authorList>
    </citation>
    <scope>NUCLEOTIDE SEQUENCE</scope>
    <source>
        <strain evidence="4">CGMCC 4.7299</strain>
    </source>
</reference>
<dbReference type="NCBIfam" id="TIGR00148">
    <property type="entry name" value="UbiD family decarboxylase"/>
    <property type="match status" value="1"/>
</dbReference>
<dbReference type="Gene3D" id="3.40.1670.10">
    <property type="entry name" value="UbiD C-terminal domain-like"/>
    <property type="match status" value="1"/>
</dbReference>
<reference evidence="4" key="1">
    <citation type="journal article" date="2014" name="Int. J. Syst. Evol. Microbiol.">
        <title>Complete genome sequence of Corynebacterium casei LMG S-19264T (=DSM 44701T), isolated from a smear-ripened cheese.</title>
        <authorList>
            <consortium name="US DOE Joint Genome Institute (JGI-PGF)"/>
            <person name="Walter F."/>
            <person name="Albersmeier A."/>
            <person name="Kalinowski J."/>
            <person name="Ruckert C."/>
        </authorList>
    </citation>
    <scope>NUCLEOTIDE SEQUENCE</scope>
    <source>
        <strain evidence="4">CGMCC 4.7299</strain>
    </source>
</reference>
<evidence type="ECO:0000259" key="3">
    <source>
        <dbReference type="Pfam" id="PF20696"/>
    </source>
</evidence>
<dbReference type="AlphaFoldDB" id="A0A8J3C2K4"/>
<feature type="domain" description="3-octaprenyl-4-hydroxybenzoate carboxy-lyase-like Rift-related" evidence="1">
    <location>
        <begin position="120"/>
        <end position="319"/>
    </location>
</feature>
<dbReference type="SUPFAM" id="SSF143968">
    <property type="entry name" value="UbiD C-terminal domain-like"/>
    <property type="match status" value="1"/>
</dbReference>
<dbReference type="GO" id="GO:0016831">
    <property type="term" value="F:carboxy-lyase activity"/>
    <property type="evidence" value="ECO:0007669"/>
    <property type="project" value="InterPro"/>
</dbReference>
<dbReference type="GO" id="GO:0005737">
    <property type="term" value="C:cytoplasm"/>
    <property type="evidence" value="ECO:0007669"/>
    <property type="project" value="TreeGrafter"/>
</dbReference>
<dbReference type="Pfam" id="PF20696">
    <property type="entry name" value="UbiD_C"/>
    <property type="match status" value="1"/>
</dbReference>